<name>A0A1B6F0L4_9HEMI</name>
<dbReference type="PANTHER" id="PTHR16230">
    <property type="entry name" value="CAPPUCCINO"/>
    <property type="match status" value="1"/>
</dbReference>
<dbReference type="InterPro" id="IPR024857">
    <property type="entry name" value="Cappuccino"/>
</dbReference>
<feature type="coiled-coil region" evidence="1">
    <location>
        <begin position="23"/>
        <end position="53"/>
    </location>
</feature>
<evidence type="ECO:0008006" key="3">
    <source>
        <dbReference type="Google" id="ProtNLM"/>
    </source>
</evidence>
<keyword evidence="1" id="KW-0175">Coiled coil</keyword>
<evidence type="ECO:0000256" key="1">
    <source>
        <dbReference type="SAM" id="Coils"/>
    </source>
</evidence>
<dbReference type="GO" id="GO:0031083">
    <property type="term" value="C:BLOC-1 complex"/>
    <property type="evidence" value="ECO:0007669"/>
    <property type="project" value="TreeGrafter"/>
</dbReference>
<accession>A0A1B6F0L4</accession>
<organism evidence="2">
    <name type="scientific">Cuerna arida</name>
    <dbReference type="NCBI Taxonomy" id="1464854"/>
    <lineage>
        <taxon>Eukaryota</taxon>
        <taxon>Metazoa</taxon>
        <taxon>Ecdysozoa</taxon>
        <taxon>Arthropoda</taxon>
        <taxon>Hexapoda</taxon>
        <taxon>Insecta</taxon>
        <taxon>Pterygota</taxon>
        <taxon>Neoptera</taxon>
        <taxon>Paraneoptera</taxon>
        <taxon>Hemiptera</taxon>
        <taxon>Auchenorrhyncha</taxon>
        <taxon>Membracoidea</taxon>
        <taxon>Cicadellidae</taxon>
        <taxon>Cicadellinae</taxon>
        <taxon>Proconiini</taxon>
        <taxon>Cuerna</taxon>
    </lineage>
</organism>
<gene>
    <name evidence="2" type="ORF">g.30543</name>
</gene>
<sequence>MDNEETAKKLADSYAAYLKVDNVKEMRSLNESIEDTLTRLEELESGIKMLQAEREKFGSSDFTVARCNLNSLCQRIHKLDEMSKRVLQDVEALEPMVDEAEATLINSTEGKLKSLLKPLFHMRLDSTPPTTSGQMTTQYTPPNSFKTTQFFLKSNDEEVLSASTLSTNSS</sequence>
<protein>
    <recommendedName>
        <fullName evidence="3">Biogenesis of lysosome-related organelles complex 1 subunit 4</fullName>
    </recommendedName>
</protein>
<evidence type="ECO:0000313" key="2">
    <source>
        <dbReference type="EMBL" id="JAS43725.1"/>
    </source>
</evidence>
<reference evidence="2" key="1">
    <citation type="submission" date="2015-11" db="EMBL/GenBank/DDBJ databases">
        <title>De novo transcriptome assembly of four potential Pierce s Disease insect vectors from Arizona vineyards.</title>
        <authorList>
            <person name="Tassone E.E."/>
        </authorList>
    </citation>
    <scope>NUCLEOTIDE SEQUENCE</scope>
</reference>
<dbReference type="AlphaFoldDB" id="A0A1B6F0L4"/>
<proteinExistence type="predicted"/>
<dbReference type="EMBL" id="GECZ01026044">
    <property type="protein sequence ID" value="JAS43725.1"/>
    <property type="molecule type" value="Transcribed_RNA"/>
</dbReference>
<dbReference type="PANTHER" id="PTHR16230:SF3">
    <property type="entry name" value="BIOGENESIS OF LYSOSOMAL ORGANELLES COMPLEX-1, SUBUNIT 4, CAPPUCCINO"/>
    <property type="match status" value="1"/>
</dbReference>